<protein>
    <submittedName>
        <fullName evidence="1">Uncharacterized protein</fullName>
    </submittedName>
</protein>
<dbReference type="Proteomes" id="UP000183210">
    <property type="component" value="Unassembled WGS sequence"/>
</dbReference>
<comment type="caution">
    <text evidence="1">The sequence shown here is derived from an EMBL/GenBank/DDBJ whole genome shotgun (WGS) entry which is preliminary data.</text>
</comment>
<name>A0A9X8MH05_9PSED</name>
<sequence>MTVSNEAYLNQVLQAQLALGDKIVNSDTHMVIDGFEDRTLLFKQFPMPILSSEGSIEVASPMGIKVGQAQQMNIFIQGPVQMIETKLNHIRDMVRQINEGGGYFNCRVYEGTIENPTKTARMIKCWFQIEPMDRDTENRAALGIWTGTMFGHYVGQA</sequence>
<gene>
    <name evidence="1" type="ORF">SAMN05216409_1185</name>
</gene>
<proteinExistence type="predicted"/>
<dbReference type="EMBL" id="FOEV01000018">
    <property type="protein sequence ID" value="SER35283.1"/>
    <property type="molecule type" value="Genomic_DNA"/>
</dbReference>
<dbReference type="RefSeq" id="WP_074829527.1">
    <property type="nucleotide sequence ID" value="NZ_FOEV01000018.1"/>
</dbReference>
<dbReference type="AlphaFoldDB" id="A0A9X8MH05"/>
<dbReference type="GeneID" id="300268684"/>
<reference evidence="1 2" key="1">
    <citation type="submission" date="2016-10" db="EMBL/GenBank/DDBJ databases">
        <authorList>
            <person name="Varghese N."/>
            <person name="Submissions S."/>
        </authorList>
    </citation>
    <scope>NUCLEOTIDE SEQUENCE [LARGE SCALE GENOMIC DNA]</scope>
    <source>
        <strain evidence="1 2">LMG 21974</strain>
    </source>
</reference>
<evidence type="ECO:0000313" key="2">
    <source>
        <dbReference type="Proteomes" id="UP000183210"/>
    </source>
</evidence>
<organism evidence="1 2">
    <name type="scientific">Pseudomonas lutea</name>
    <dbReference type="NCBI Taxonomy" id="243924"/>
    <lineage>
        <taxon>Bacteria</taxon>
        <taxon>Pseudomonadati</taxon>
        <taxon>Pseudomonadota</taxon>
        <taxon>Gammaproteobacteria</taxon>
        <taxon>Pseudomonadales</taxon>
        <taxon>Pseudomonadaceae</taxon>
        <taxon>Pseudomonas</taxon>
    </lineage>
</organism>
<accession>A0A9X8MH05</accession>
<evidence type="ECO:0000313" key="1">
    <source>
        <dbReference type="EMBL" id="SER35283.1"/>
    </source>
</evidence>